<reference evidence="1 2" key="1">
    <citation type="submission" date="2018-05" db="EMBL/GenBank/DDBJ databases">
        <title>Acuticoccus sediminis sp. nov., isolated from deep-sea sediment of Indian Ocean.</title>
        <authorList>
            <person name="Liu X."/>
            <person name="Lai Q."/>
            <person name="Du Y."/>
            <person name="Sun F."/>
            <person name="Zhang X."/>
            <person name="Wang S."/>
            <person name="Shao Z."/>
        </authorList>
    </citation>
    <scope>NUCLEOTIDE SEQUENCE [LARGE SCALE GENOMIC DNA]</scope>
    <source>
        <strain evidence="1 2">PTG4-2</strain>
    </source>
</reference>
<proteinExistence type="predicted"/>
<keyword evidence="2" id="KW-1185">Reference proteome</keyword>
<evidence type="ECO:0000313" key="2">
    <source>
        <dbReference type="Proteomes" id="UP000249590"/>
    </source>
</evidence>
<comment type="caution">
    <text evidence="1">The sequence shown here is derived from an EMBL/GenBank/DDBJ whole genome shotgun (WGS) entry which is preliminary data.</text>
</comment>
<name>A0A8B2NMK3_9HYPH</name>
<dbReference type="AlphaFoldDB" id="A0A8B2NMK3"/>
<dbReference type="Proteomes" id="UP000249590">
    <property type="component" value="Unassembled WGS sequence"/>
</dbReference>
<dbReference type="EMBL" id="QHHQ01000006">
    <property type="protein sequence ID" value="RAH99034.1"/>
    <property type="molecule type" value="Genomic_DNA"/>
</dbReference>
<gene>
    <name evidence="1" type="ORF">DLJ53_25770</name>
</gene>
<sequence length="177" mass="19746">MQVDYEAEAQAGYRLMAEWAEEIECMAFAPAFGADYHDEFGDDDEFTEEEEAILDALLCGDDEWGGETSKFTDVEFEAMARVGRRLMGDWNCGVVPTKQLNDDISVVLPPVRSEVCENAWNDECVAFNATYHGVGVNDAGDYVYPRHPEIGRLLNVHSYAPLTDEGCHRAFAGASFR</sequence>
<organism evidence="1 2">
    <name type="scientific">Acuticoccus sediminis</name>
    <dbReference type="NCBI Taxonomy" id="2184697"/>
    <lineage>
        <taxon>Bacteria</taxon>
        <taxon>Pseudomonadati</taxon>
        <taxon>Pseudomonadota</taxon>
        <taxon>Alphaproteobacteria</taxon>
        <taxon>Hyphomicrobiales</taxon>
        <taxon>Amorphaceae</taxon>
        <taxon>Acuticoccus</taxon>
    </lineage>
</organism>
<evidence type="ECO:0000313" key="1">
    <source>
        <dbReference type="EMBL" id="RAH99034.1"/>
    </source>
</evidence>
<dbReference type="RefSeq" id="WP_111350614.1">
    <property type="nucleotide sequence ID" value="NZ_QHHQ01000006.1"/>
</dbReference>
<accession>A0A8B2NMK3</accession>
<protein>
    <submittedName>
        <fullName evidence="1">Uncharacterized protein</fullName>
    </submittedName>
</protein>